<evidence type="ECO:0000313" key="1">
    <source>
        <dbReference type="EMBL" id="VFK56866.1"/>
    </source>
</evidence>
<dbReference type="EMBL" id="CAADFY010000097">
    <property type="protein sequence ID" value="VFK56866.1"/>
    <property type="molecule type" value="Genomic_DNA"/>
</dbReference>
<dbReference type="AlphaFoldDB" id="A0A451ADF8"/>
<accession>A0A451ADF8</accession>
<gene>
    <name evidence="2" type="ORF">BECKTUN1418D_GA0071000_10974</name>
    <name evidence="3" type="ORF">BECKTUN1418E_GA0071001_10946</name>
    <name evidence="1" type="ORF">BECKTUN1418F_GA0071002_10976</name>
</gene>
<evidence type="ECO:0000313" key="2">
    <source>
        <dbReference type="EMBL" id="VFK59213.1"/>
    </source>
</evidence>
<protein>
    <submittedName>
        <fullName evidence="3">Uncharacterized protein</fullName>
    </submittedName>
</protein>
<proteinExistence type="predicted"/>
<dbReference type="EMBL" id="CAADFV010000094">
    <property type="protein sequence ID" value="VFK64055.1"/>
    <property type="molecule type" value="Genomic_DNA"/>
</dbReference>
<sequence length="194" mass="22033">MKDITGYTLRRRTCQRFAPRLKGDWPYLTHGFCQDFCFFDTLKSGSLAKVVGLSWSQFSINPARGFASTLLLAILLTYRLRSYCLSTYRKHKNPDRTGLRGAMPTPPFSLGAKRWHVRYSTIHSRFSSWKNILGMNMDIACRSMGNIEIMRKCAAFATWKVTSHRATTTALAKLPPRTSSLFISRSASLVHDLA</sequence>
<name>A0A451ADF8_9GAMM</name>
<organism evidence="3">
    <name type="scientific">Candidatus Kentrum sp. TUN</name>
    <dbReference type="NCBI Taxonomy" id="2126343"/>
    <lineage>
        <taxon>Bacteria</taxon>
        <taxon>Pseudomonadati</taxon>
        <taxon>Pseudomonadota</taxon>
        <taxon>Gammaproteobacteria</taxon>
        <taxon>Candidatus Kentrum</taxon>
    </lineage>
</organism>
<dbReference type="EMBL" id="CAADFX010000097">
    <property type="protein sequence ID" value="VFK59213.1"/>
    <property type="molecule type" value="Genomic_DNA"/>
</dbReference>
<evidence type="ECO:0000313" key="3">
    <source>
        <dbReference type="EMBL" id="VFK64055.1"/>
    </source>
</evidence>
<reference evidence="3" key="1">
    <citation type="submission" date="2019-02" db="EMBL/GenBank/DDBJ databases">
        <authorList>
            <person name="Gruber-Vodicka R. H."/>
            <person name="Seah K. B. B."/>
        </authorList>
    </citation>
    <scope>NUCLEOTIDE SEQUENCE</scope>
    <source>
        <strain evidence="2">BECK_BY1</strain>
        <strain evidence="3">BECK_BY2</strain>
        <strain evidence="1">BECK_BY3</strain>
    </source>
</reference>